<dbReference type="HOGENOM" id="CLU_2119295_0_0_0"/>
<gene>
    <name evidence="1" type="ordered locus">Plabr_1097</name>
</gene>
<sequence length="114" mass="12629">MSSDPWSRPSLEDLKSVLESIGKPTFDNDRCVDRLDLSVPAEVVTSRGNTVSAVTREISRYGLGLLHRGSLSLGEVTVKMASESRQFEYRVDIKWCTPCENGMFISGGEFVGRN</sequence>
<evidence type="ECO:0000313" key="2">
    <source>
        <dbReference type="Proteomes" id="UP000006860"/>
    </source>
</evidence>
<dbReference type="AlphaFoldDB" id="F0SKP5"/>
<keyword evidence="2" id="KW-1185">Reference proteome</keyword>
<evidence type="ECO:0000313" key="1">
    <source>
        <dbReference type="EMBL" id="ADY58715.1"/>
    </source>
</evidence>
<name>F0SKP5_RUBBR</name>
<organism evidence="1 2">
    <name type="scientific">Rubinisphaera brasiliensis (strain ATCC 49424 / DSM 5305 / JCM 21570 / IAM 15109 / NBRC 103401 / IFAM 1448)</name>
    <name type="common">Planctomyces brasiliensis</name>
    <dbReference type="NCBI Taxonomy" id="756272"/>
    <lineage>
        <taxon>Bacteria</taxon>
        <taxon>Pseudomonadati</taxon>
        <taxon>Planctomycetota</taxon>
        <taxon>Planctomycetia</taxon>
        <taxon>Planctomycetales</taxon>
        <taxon>Planctomycetaceae</taxon>
        <taxon>Rubinisphaera</taxon>
    </lineage>
</organism>
<evidence type="ECO:0008006" key="3">
    <source>
        <dbReference type="Google" id="ProtNLM"/>
    </source>
</evidence>
<dbReference type="OrthoDB" id="213808at2"/>
<dbReference type="Proteomes" id="UP000006860">
    <property type="component" value="Chromosome"/>
</dbReference>
<reference evidence="2" key="1">
    <citation type="submission" date="2011-02" db="EMBL/GenBank/DDBJ databases">
        <title>The complete genome of Planctomyces brasiliensis DSM 5305.</title>
        <authorList>
            <person name="Lucas S."/>
            <person name="Copeland A."/>
            <person name="Lapidus A."/>
            <person name="Bruce D."/>
            <person name="Goodwin L."/>
            <person name="Pitluck S."/>
            <person name="Kyrpides N."/>
            <person name="Mavromatis K."/>
            <person name="Pagani I."/>
            <person name="Ivanova N."/>
            <person name="Ovchinnikova G."/>
            <person name="Lu M."/>
            <person name="Detter J.C."/>
            <person name="Han C."/>
            <person name="Land M."/>
            <person name="Hauser L."/>
            <person name="Markowitz V."/>
            <person name="Cheng J.-F."/>
            <person name="Hugenholtz P."/>
            <person name="Woyke T."/>
            <person name="Wu D."/>
            <person name="Tindall B."/>
            <person name="Pomrenke H.G."/>
            <person name="Brambilla E."/>
            <person name="Klenk H.-P."/>
            <person name="Eisen J.A."/>
        </authorList>
    </citation>
    <scope>NUCLEOTIDE SEQUENCE [LARGE SCALE GENOMIC DNA]</scope>
    <source>
        <strain evidence="2">ATCC 49424 / DSM 5305 / JCM 21570 / NBRC 103401 / IFAM 1448</strain>
    </source>
</reference>
<dbReference type="EMBL" id="CP002546">
    <property type="protein sequence ID" value="ADY58715.1"/>
    <property type="molecule type" value="Genomic_DNA"/>
</dbReference>
<accession>F0SKP5</accession>
<protein>
    <recommendedName>
        <fullName evidence="3">PilZ domain-containing protein</fullName>
    </recommendedName>
</protein>
<proteinExistence type="predicted"/>
<dbReference type="RefSeq" id="WP_013627448.1">
    <property type="nucleotide sequence ID" value="NC_015174.1"/>
</dbReference>
<dbReference type="KEGG" id="pbs:Plabr_1097"/>